<dbReference type="PANTHER" id="PTHR30203:SF33">
    <property type="entry name" value="BLR4455 PROTEIN"/>
    <property type="match status" value="1"/>
</dbReference>
<comment type="caution">
    <text evidence="3">The sequence shown here is derived from an EMBL/GenBank/DDBJ whole genome shotgun (WGS) entry which is preliminary data.</text>
</comment>
<organism evidence="3 4">
    <name type="scientific">Alcanivorax nanhaiticus</name>
    <dbReference type="NCBI Taxonomy" id="1177154"/>
    <lineage>
        <taxon>Bacteria</taxon>
        <taxon>Pseudomonadati</taxon>
        <taxon>Pseudomonadota</taxon>
        <taxon>Gammaproteobacteria</taxon>
        <taxon>Oceanospirillales</taxon>
        <taxon>Alcanivoracaceae</taxon>
        <taxon>Alcanivorax</taxon>
    </lineage>
</organism>
<dbReference type="SUPFAM" id="SSF56954">
    <property type="entry name" value="Outer membrane efflux proteins (OEP)"/>
    <property type="match status" value="1"/>
</dbReference>
<dbReference type="OrthoDB" id="9770517at2"/>
<dbReference type="STRING" id="1177154.Y5S_03235"/>
<reference evidence="3 4" key="1">
    <citation type="submission" date="2012-09" db="EMBL/GenBank/DDBJ databases">
        <title>Genome Sequence of alkane-degrading Bacterium Alcanivorax sp. 19-m-6.</title>
        <authorList>
            <person name="Lai Q."/>
            <person name="Shao Z."/>
        </authorList>
    </citation>
    <scope>NUCLEOTIDE SEQUENCE [LARGE SCALE GENOMIC DNA]</scope>
    <source>
        <strain evidence="3 4">19-m-6</strain>
    </source>
</reference>
<dbReference type="PATRIC" id="fig|1177154.3.peg.3277"/>
<dbReference type="Gene3D" id="1.20.1600.10">
    <property type="entry name" value="Outer membrane efflux proteins (OEP)"/>
    <property type="match status" value="1"/>
</dbReference>
<evidence type="ECO:0000256" key="1">
    <source>
        <dbReference type="ARBA" id="ARBA00007613"/>
    </source>
</evidence>
<proteinExistence type="inferred from homology"/>
<keyword evidence="4" id="KW-1185">Reference proteome</keyword>
<comment type="similarity">
    <text evidence="1 2">Belongs to the outer membrane factor (OMF) (TC 1.B.17) family.</text>
</comment>
<dbReference type="Gene3D" id="2.20.200.10">
    <property type="entry name" value="Outer membrane efflux proteins (OEP)"/>
    <property type="match status" value="1"/>
</dbReference>
<feature type="chain" id="PRO_5001433431" evidence="2">
    <location>
        <begin position="22"/>
        <end position="462"/>
    </location>
</feature>
<evidence type="ECO:0000313" key="3">
    <source>
        <dbReference type="EMBL" id="KGD63599.1"/>
    </source>
</evidence>
<dbReference type="AlphaFoldDB" id="A0A095SH07"/>
<dbReference type="GO" id="GO:0015562">
    <property type="term" value="F:efflux transmembrane transporter activity"/>
    <property type="evidence" value="ECO:0007669"/>
    <property type="project" value="InterPro"/>
</dbReference>
<dbReference type="eggNOG" id="COG1538">
    <property type="taxonomic scope" value="Bacteria"/>
</dbReference>
<keyword evidence="2" id="KW-0472">Membrane</keyword>
<keyword evidence="2" id="KW-0732">Signal</keyword>
<keyword evidence="2" id="KW-0812">Transmembrane</keyword>
<protein>
    <submittedName>
        <fullName evidence="3">ABC transporter outer membrane protein</fullName>
    </submittedName>
</protein>
<comment type="subcellular location">
    <subcellularLocation>
        <location evidence="2">Cell outer membrane</location>
        <topology evidence="2">Lipid-anchor</topology>
    </subcellularLocation>
</comment>
<dbReference type="PANTHER" id="PTHR30203">
    <property type="entry name" value="OUTER MEMBRANE CATION EFFLUX PROTEIN"/>
    <property type="match status" value="1"/>
</dbReference>
<feature type="signal peptide" evidence="2">
    <location>
        <begin position="1"/>
        <end position="21"/>
    </location>
</feature>
<evidence type="ECO:0000313" key="4">
    <source>
        <dbReference type="Proteomes" id="UP000029444"/>
    </source>
</evidence>
<dbReference type="GO" id="GO:0009279">
    <property type="term" value="C:cell outer membrane"/>
    <property type="evidence" value="ECO:0007669"/>
    <property type="project" value="UniProtKB-SubCell"/>
</dbReference>
<dbReference type="InterPro" id="IPR010131">
    <property type="entry name" value="MdtP/NodT-like"/>
</dbReference>
<evidence type="ECO:0000256" key="2">
    <source>
        <dbReference type="RuleBase" id="RU362097"/>
    </source>
</evidence>
<keyword evidence="2" id="KW-0564">Palmitate</keyword>
<dbReference type="Proteomes" id="UP000029444">
    <property type="component" value="Unassembled WGS sequence"/>
</dbReference>
<name>A0A095SH07_9GAMM</name>
<dbReference type="Pfam" id="PF02321">
    <property type="entry name" value="OEP"/>
    <property type="match status" value="2"/>
</dbReference>
<gene>
    <name evidence="3" type="ORF">Y5S_03235</name>
</gene>
<sequence>MIKRASALLLTIALLSGCAIQSGLEAPEQTMPQQWLNQQSASEAMVEHPLWWQQFESQELNQLVEKALAANTDLQVAAARVEQADAQLALAGSALFPALGMNAGGSRSGTVGENGSSDTFSASLNASYELDLWGQIRNSRDAARASLLASRFNRDTVQLTVIASVVNTYLQVRYLQDNLALAEENLQLAQQVLAVVQVKLENGAVSPQDLAQQKTVVANAQAQLPSLQHQLRQSRYALAVLTGEIPQTFTVGGGALETLNLPTIQAGLPDQVLAQRPDLARAQAVLMAADYSVAAARADYWPSITLTGSGGYASTALSSLFSGDAIYSLGVSLAQTLFDGGARGARADQARAVWDEQVAGYTGSLLVALQEVEQSLSNVQALADQQQFRAEAYAQADEAYRVAQVRYQEGETELTDVLSAQSSFNNARQNSLDLIYNQYLSRVTLYRVLGQGGNEVKGARDE</sequence>
<keyword evidence="2" id="KW-1134">Transmembrane beta strand</keyword>
<dbReference type="EMBL" id="ARXV01000016">
    <property type="protein sequence ID" value="KGD63599.1"/>
    <property type="molecule type" value="Genomic_DNA"/>
</dbReference>
<dbReference type="NCBIfam" id="TIGR01845">
    <property type="entry name" value="outer_NodT"/>
    <property type="match status" value="1"/>
</dbReference>
<dbReference type="PROSITE" id="PS51257">
    <property type="entry name" value="PROKAR_LIPOPROTEIN"/>
    <property type="match status" value="1"/>
</dbReference>
<keyword evidence="2" id="KW-0449">Lipoprotein</keyword>
<dbReference type="InterPro" id="IPR003423">
    <property type="entry name" value="OMP_efflux"/>
</dbReference>
<dbReference type="RefSeq" id="WP_035234524.1">
    <property type="nucleotide sequence ID" value="NZ_ARXV01000016.1"/>
</dbReference>
<accession>A0A095SH07</accession>